<evidence type="ECO:0000313" key="2">
    <source>
        <dbReference type="EMBL" id="QJA77230.1"/>
    </source>
</evidence>
<organism evidence="2">
    <name type="scientific">viral metagenome</name>
    <dbReference type="NCBI Taxonomy" id="1070528"/>
    <lineage>
        <taxon>unclassified sequences</taxon>
        <taxon>metagenomes</taxon>
        <taxon>organismal metagenomes</taxon>
    </lineage>
</organism>
<sequence length="174" mass="18347">MTVTRTATLTITATNTQTLTLTPTVTPTCNVEIVPPTDVTIYKYAVCPGGNTHQFTYLGGDLCTEGLTIVTWESSNESAATVNNAGLVTAVDIGDTTITLTVNQVCYLLVCQDTALIHVETCITATPTATMTQTMTVTPTITSTGYGGEIVPEEGSESIINILGMILNSIMKEC</sequence>
<gene>
    <name evidence="2" type="ORF">MM415A01347_0002</name>
</gene>
<dbReference type="AlphaFoldDB" id="A0A6M3K487"/>
<dbReference type="EMBL" id="MT142271">
    <property type="protein sequence ID" value="QJA77230.1"/>
    <property type="molecule type" value="Genomic_DNA"/>
</dbReference>
<dbReference type="Gene3D" id="2.60.40.1080">
    <property type="match status" value="1"/>
</dbReference>
<feature type="domain" description="BIG2" evidence="1">
    <location>
        <begin position="35"/>
        <end position="112"/>
    </location>
</feature>
<reference evidence="2" key="1">
    <citation type="submission" date="2020-03" db="EMBL/GenBank/DDBJ databases">
        <title>The deep terrestrial virosphere.</title>
        <authorList>
            <person name="Holmfeldt K."/>
            <person name="Nilsson E."/>
            <person name="Simone D."/>
            <person name="Lopez-Fernandez M."/>
            <person name="Wu X."/>
            <person name="de Brujin I."/>
            <person name="Lundin D."/>
            <person name="Andersson A."/>
            <person name="Bertilsson S."/>
            <person name="Dopson M."/>
        </authorList>
    </citation>
    <scope>NUCLEOTIDE SEQUENCE</scope>
    <source>
        <strain evidence="2">MM415A01347</strain>
    </source>
</reference>
<proteinExistence type="predicted"/>
<name>A0A6M3K487_9ZZZZ</name>
<protein>
    <submittedName>
        <fullName evidence="2">Putative bacterial ig-like domain protein</fullName>
    </submittedName>
</protein>
<dbReference type="Pfam" id="PF02368">
    <property type="entry name" value="Big_2"/>
    <property type="match status" value="1"/>
</dbReference>
<dbReference type="InterPro" id="IPR008964">
    <property type="entry name" value="Invasin/intimin_cell_adhesion"/>
</dbReference>
<dbReference type="SUPFAM" id="SSF49373">
    <property type="entry name" value="Invasin/intimin cell-adhesion fragments"/>
    <property type="match status" value="1"/>
</dbReference>
<dbReference type="SMART" id="SM00635">
    <property type="entry name" value="BID_2"/>
    <property type="match status" value="1"/>
</dbReference>
<accession>A0A6M3K487</accession>
<evidence type="ECO:0000259" key="1">
    <source>
        <dbReference type="SMART" id="SM00635"/>
    </source>
</evidence>
<dbReference type="InterPro" id="IPR003343">
    <property type="entry name" value="Big_2"/>
</dbReference>